<keyword evidence="4 10" id="KW-0812">Transmembrane</keyword>
<evidence type="ECO:0000256" key="1">
    <source>
        <dbReference type="ARBA" id="ARBA00004651"/>
    </source>
</evidence>
<dbReference type="PRINTS" id="PR00237">
    <property type="entry name" value="GPCRRHODOPSN"/>
</dbReference>
<sequence>YKIQCNAKNISHTFRYNIVFFVVTYVIPMITLCITYAWMSSVLWKSESIGEVTELQKNSVKAKKNVVKMLVTVVILFAICWLPYHVYFLYVYHFPSTVHQEYIQHIYLAFYWFAMSNSVYNPIIYYIMNDSLQQSTIIRLKIFFFV</sequence>
<comment type="subcellular location">
    <subcellularLocation>
        <location evidence="1">Cell membrane</location>
        <topology evidence="1">Multi-pass membrane protein</topology>
    </subcellularLocation>
</comment>
<comment type="caution">
    <text evidence="12">The sequence shown here is derived from an EMBL/GenBank/DDBJ whole genome shotgun (WGS) entry which is preliminary data.</text>
</comment>
<keyword evidence="7 10" id="KW-0472">Membrane</keyword>
<keyword evidence="13" id="KW-1185">Reference proteome</keyword>
<dbReference type="Pfam" id="PF00001">
    <property type="entry name" value="7tm_1"/>
    <property type="match status" value="1"/>
</dbReference>
<keyword evidence="8 12" id="KW-0675">Receptor</keyword>
<evidence type="ECO:0000256" key="3">
    <source>
        <dbReference type="ARBA" id="ARBA00022475"/>
    </source>
</evidence>
<evidence type="ECO:0000256" key="6">
    <source>
        <dbReference type="ARBA" id="ARBA00023040"/>
    </source>
</evidence>
<evidence type="ECO:0000259" key="11">
    <source>
        <dbReference type="PROSITE" id="PS50262"/>
    </source>
</evidence>
<gene>
    <name evidence="12" type="ORF">B4U80_07026</name>
</gene>
<dbReference type="Gene3D" id="1.20.1070.10">
    <property type="entry name" value="Rhodopsin 7-helix transmembrane proteins"/>
    <property type="match status" value="1"/>
</dbReference>
<dbReference type="AlphaFoldDB" id="A0A443SMR0"/>
<dbReference type="VEuPathDB" id="VectorBase:LDEU003226"/>
<dbReference type="InterPro" id="IPR001681">
    <property type="entry name" value="Neurokn_rcpt"/>
</dbReference>
<dbReference type="InterPro" id="IPR000276">
    <property type="entry name" value="GPCR_Rhodpsn"/>
</dbReference>
<dbReference type="OrthoDB" id="5981855at2759"/>
<dbReference type="EMBL" id="NCKV01001201">
    <property type="protein sequence ID" value="RWS28814.1"/>
    <property type="molecule type" value="Genomic_DNA"/>
</dbReference>
<reference evidence="12 13" key="1">
    <citation type="journal article" date="2018" name="Gigascience">
        <title>Genomes of trombidid mites reveal novel predicted allergens and laterally-transferred genes associated with secondary metabolism.</title>
        <authorList>
            <person name="Dong X."/>
            <person name="Chaisiri K."/>
            <person name="Xia D."/>
            <person name="Armstrong S.D."/>
            <person name="Fang Y."/>
            <person name="Donnelly M.J."/>
            <person name="Kadowaki T."/>
            <person name="McGarry J.W."/>
            <person name="Darby A.C."/>
            <person name="Makepeace B.L."/>
        </authorList>
    </citation>
    <scope>NUCLEOTIDE SEQUENCE [LARGE SCALE GENOMIC DNA]</scope>
    <source>
        <strain evidence="12">UoL-UT</strain>
    </source>
</reference>
<evidence type="ECO:0000313" key="13">
    <source>
        <dbReference type="Proteomes" id="UP000288716"/>
    </source>
</evidence>
<name>A0A443SMR0_9ACAR</name>
<comment type="similarity">
    <text evidence="2">Belongs to the G-protein coupled receptor 1 family.</text>
</comment>
<accession>A0A443SMR0</accession>
<dbReference type="PANTHER" id="PTHR46925">
    <property type="entry name" value="G-PROTEIN COUPLED RECEPTOR TKR-1-RELATED"/>
    <property type="match status" value="1"/>
</dbReference>
<feature type="transmembrane region" description="Helical" evidence="10">
    <location>
        <begin position="106"/>
        <end position="128"/>
    </location>
</feature>
<evidence type="ECO:0000256" key="2">
    <source>
        <dbReference type="ARBA" id="ARBA00010663"/>
    </source>
</evidence>
<dbReference type="STRING" id="299467.A0A443SMR0"/>
<feature type="non-terminal residue" evidence="12">
    <location>
        <position position="1"/>
    </location>
</feature>
<protein>
    <submittedName>
        <fullName evidence="12">Tachykinin-like peptides receptor 86C</fullName>
    </submittedName>
</protein>
<evidence type="ECO:0000256" key="7">
    <source>
        <dbReference type="ARBA" id="ARBA00023136"/>
    </source>
</evidence>
<feature type="transmembrane region" description="Helical" evidence="10">
    <location>
        <begin position="18"/>
        <end position="39"/>
    </location>
</feature>
<evidence type="ECO:0000256" key="9">
    <source>
        <dbReference type="ARBA" id="ARBA00023224"/>
    </source>
</evidence>
<dbReference type="GO" id="GO:0004995">
    <property type="term" value="F:tachykinin receptor activity"/>
    <property type="evidence" value="ECO:0007669"/>
    <property type="project" value="InterPro"/>
</dbReference>
<proteinExistence type="inferred from homology"/>
<evidence type="ECO:0000256" key="8">
    <source>
        <dbReference type="ARBA" id="ARBA00023170"/>
    </source>
</evidence>
<dbReference type="SUPFAM" id="SSF81321">
    <property type="entry name" value="Family A G protein-coupled receptor-like"/>
    <property type="match status" value="1"/>
</dbReference>
<keyword evidence="5 10" id="KW-1133">Transmembrane helix</keyword>
<feature type="domain" description="G-protein coupled receptors family 1 profile" evidence="11">
    <location>
        <begin position="1"/>
        <end position="125"/>
    </location>
</feature>
<dbReference type="PANTHER" id="PTHR46925:SF2">
    <property type="entry name" value="G-PROTEIN COUPLED RECEPTOR TKR-1-RELATED"/>
    <property type="match status" value="1"/>
</dbReference>
<keyword evidence="9" id="KW-0807">Transducer</keyword>
<evidence type="ECO:0000256" key="5">
    <source>
        <dbReference type="ARBA" id="ARBA00022989"/>
    </source>
</evidence>
<evidence type="ECO:0000313" key="12">
    <source>
        <dbReference type="EMBL" id="RWS28814.1"/>
    </source>
</evidence>
<evidence type="ECO:0000256" key="10">
    <source>
        <dbReference type="SAM" id="Phobius"/>
    </source>
</evidence>
<organism evidence="12 13">
    <name type="scientific">Leptotrombidium deliense</name>
    <dbReference type="NCBI Taxonomy" id="299467"/>
    <lineage>
        <taxon>Eukaryota</taxon>
        <taxon>Metazoa</taxon>
        <taxon>Ecdysozoa</taxon>
        <taxon>Arthropoda</taxon>
        <taxon>Chelicerata</taxon>
        <taxon>Arachnida</taxon>
        <taxon>Acari</taxon>
        <taxon>Acariformes</taxon>
        <taxon>Trombidiformes</taxon>
        <taxon>Prostigmata</taxon>
        <taxon>Anystina</taxon>
        <taxon>Parasitengona</taxon>
        <taxon>Trombiculoidea</taxon>
        <taxon>Trombiculidae</taxon>
        <taxon>Leptotrombidium</taxon>
    </lineage>
</organism>
<dbReference type="Proteomes" id="UP000288716">
    <property type="component" value="Unassembled WGS sequence"/>
</dbReference>
<keyword evidence="6" id="KW-0297">G-protein coupled receptor</keyword>
<feature type="transmembrane region" description="Helical" evidence="10">
    <location>
        <begin position="66"/>
        <end position="86"/>
    </location>
</feature>
<dbReference type="PROSITE" id="PS50262">
    <property type="entry name" value="G_PROTEIN_RECEP_F1_2"/>
    <property type="match status" value="1"/>
</dbReference>
<evidence type="ECO:0000256" key="4">
    <source>
        <dbReference type="ARBA" id="ARBA00022692"/>
    </source>
</evidence>
<keyword evidence="3" id="KW-1003">Cell membrane</keyword>
<dbReference type="GO" id="GO:0005886">
    <property type="term" value="C:plasma membrane"/>
    <property type="evidence" value="ECO:0007669"/>
    <property type="project" value="UniProtKB-SubCell"/>
</dbReference>
<dbReference type="InterPro" id="IPR017452">
    <property type="entry name" value="GPCR_Rhodpsn_7TM"/>
</dbReference>